<proteinExistence type="predicted"/>
<comment type="caution">
    <text evidence="1">The sequence shown here is derived from an EMBL/GenBank/DDBJ whole genome shotgun (WGS) entry which is preliminary data.</text>
</comment>
<evidence type="ECO:0000313" key="2">
    <source>
        <dbReference type="Proteomes" id="UP000690515"/>
    </source>
</evidence>
<dbReference type="EMBL" id="JAGSOY010000106">
    <property type="protein sequence ID" value="MBU2713811.1"/>
    <property type="molecule type" value="Genomic_DNA"/>
</dbReference>
<gene>
    <name evidence="1" type="ORF">KCG35_22415</name>
</gene>
<protein>
    <submittedName>
        <fullName evidence="1">Uncharacterized protein</fullName>
    </submittedName>
</protein>
<evidence type="ECO:0000313" key="1">
    <source>
        <dbReference type="EMBL" id="MBU2713811.1"/>
    </source>
</evidence>
<dbReference type="RefSeq" id="WP_215822094.1">
    <property type="nucleotide sequence ID" value="NZ_JAGSOY010000106.1"/>
</dbReference>
<dbReference type="Proteomes" id="UP000690515">
    <property type="component" value="Unassembled WGS sequence"/>
</dbReference>
<sequence length="345" mass="39523">MNEEIIEGIIDSVKHFTKRAESSIEVDKVIDEIRLLKELDSDDVVNIENSAKLYIELAEKKYQAGLLSEQEYIYYQYYAVVALIHETRWLKGHYSNELNSVSKKMRDIEKLHGLAQEEYWAKGNAPLDYQLLAQEYETVLESKLEEEFIEFASKDVSELFIKDKSKLEALSEIGRRSIFIKDEIERLNDLAVIYESESKVNEDGEAFFSASIMLAAAMEARLIVQCILNREDVRNVLLSMGLSNKKLKSKNPLNWKLNILIEVSANAGWLPDLEIDDIVFSSKMVGHTLRSTRNFVHPGMHVKRKAPLALGKEQFKNMKAAYILVSKLLNWSNNQTQPTADAPDD</sequence>
<accession>A0ABS5ZIB7</accession>
<reference evidence="1 2" key="1">
    <citation type="submission" date="2021-04" db="EMBL/GenBank/DDBJ databases">
        <authorList>
            <person name="Pira H."/>
            <person name="Risdian C."/>
            <person name="Wink J."/>
        </authorList>
    </citation>
    <scope>NUCLEOTIDE SEQUENCE [LARGE SCALE GENOMIC DNA]</scope>
    <source>
        <strain evidence="1 2">WH53</strain>
    </source>
</reference>
<organism evidence="1 2">
    <name type="scientific">Zooshikella harenae</name>
    <dbReference type="NCBI Taxonomy" id="2827238"/>
    <lineage>
        <taxon>Bacteria</taxon>
        <taxon>Pseudomonadati</taxon>
        <taxon>Pseudomonadota</taxon>
        <taxon>Gammaproteobacteria</taxon>
        <taxon>Oceanospirillales</taxon>
        <taxon>Zooshikellaceae</taxon>
        <taxon>Zooshikella</taxon>
    </lineage>
</organism>
<name>A0ABS5ZIB7_9GAMM</name>
<keyword evidence="2" id="KW-1185">Reference proteome</keyword>